<gene>
    <name evidence="10" type="ORF">FD51_GL000960</name>
</gene>
<feature type="domain" description="LcnD-like long helical bundle" evidence="8">
    <location>
        <begin position="103"/>
        <end position="308"/>
    </location>
</feature>
<name>A0A0R1EYG5_LACZE</name>
<dbReference type="Pfam" id="PF25887">
    <property type="entry name" value="HB_LcnD"/>
    <property type="match status" value="1"/>
</dbReference>
<feature type="coiled-coil region" evidence="6">
    <location>
        <begin position="241"/>
        <end position="268"/>
    </location>
</feature>
<dbReference type="PANTHER" id="PTHR30386">
    <property type="entry name" value="MEMBRANE FUSION SUBUNIT OF EMRAB-TOLC MULTIDRUG EFFLUX PUMP"/>
    <property type="match status" value="1"/>
</dbReference>
<dbReference type="Pfam" id="PF25940">
    <property type="entry name" value="LcnD_C"/>
    <property type="match status" value="1"/>
</dbReference>
<dbReference type="InterPro" id="IPR058794">
    <property type="entry name" value="HB_LcnD"/>
</dbReference>
<sequence length="456" mass="50365">MSQKENQWVTATDFSRRFKHFKRWIALPFIVFVCLLVLFLAFTKQEKTIQANGTMATSQRGRALYVQGPATITRVMMQVGQRVRKNQRILVYRVTADTDRIDDLASQITDLKKQKKQLQVLEQSVDQNKNLFSKADQYGYQQALQTYLNQRQMVTQTLSGNAAASDNQALTNKRQEVDRLLTTMIAQTANEIGQIQVAEAAIHGQGSVAADNPYAGFYQHYQQAVATADAGGKAVIQTQDLAQLQGRLNDRQKQLAALQAQQQENQQTTGTGQASAETLLTTLQTITEQTVAADAKRVQQTLGKLEAKDEGLRHASQPQTIKAPVTGLLYLRQLAATDQQIVGKRQVIGRILPEKNHQSSISFNLKVAKKDVPNVKRGQPVRVKVEPNAGDTLILAGKVTQIPSANQLQQGNLQITVQSRVSQSQLARLHDGITVHASIVAGSQASWQALVRKLGV</sequence>
<evidence type="ECO:0000256" key="4">
    <source>
        <dbReference type="ARBA" id="ARBA00022989"/>
    </source>
</evidence>
<protein>
    <submittedName>
        <fullName evidence="10">Bacteriocin ABC transporter permease</fullName>
    </submittedName>
</protein>
<organism evidence="10 11">
    <name type="scientific">Lacticaseibacillus zeae DSM 20178 = KCTC 3804</name>
    <dbReference type="NCBI Taxonomy" id="1423816"/>
    <lineage>
        <taxon>Bacteria</taxon>
        <taxon>Bacillati</taxon>
        <taxon>Bacillota</taxon>
        <taxon>Bacilli</taxon>
        <taxon>Lactobacillales</taxon>
        <taxon>Lactobacillaceae</taxon>
        <taxon>Lacticaseibacillus</taxon>
    </lineage>
</organism>
<keyword evidence="5 7" id="KW-0472">Membrane</keyword>
<feature type="domain" description="LcnD-like C-terminal" evidence="9">
    <location>
        <begin position="358"/>
        <end position="442"/>
    </location>
</feature>
<keyword evidence="6" id="KW-0175">Coiled coil</keyword>
<feature type="coiled-coil region" evidence="6">
    <location>
        <begin position="101"/>
        <end position="131"/>
    </location>
</feature>
<evidence type="ECO:0000313" key="10">
    <source>
        <dbReference type="EMBL" id="KRK11671.1"/>
    </source>
</evidence>
<dbReference type="eggNOG" id="COG0845">
    <property type="taxonomic scope" value="Bacteria"/>
</dbReference>
<evidence type="ECO:0000259" key="8">
    <source>
        <dbReference type="Pfam" id="PF25887"/>
    </source>
</evidence>
<keyword evidence="3 7" id="KW-0812">Transmembrane</keyword>
<comment type="similarity">
    <text evidence="2">Belongs to the membrane fusion protein (MFP) (TC 8.A.1) family.</text>
</comment>
<dbReference type="PANTHER" id="PTHR30386:SF26">
    <property type="entry name" value="TRANSPORT PROTEIN COMB"/>
    <property type="match status" value="1"/>
</dbReference>
<dbReference type="GO" id="GO:0016020">
    <property type="term" value="C:membrane"/>
    <property type="evidence" value="ECO:0007669"/>
    <property type="project" value="UniProtKB-SubCell"/>
</dbReference>
<comment type="caution">
    <text evidence="10">The sequence shown here is derived from an EMBL/GenBank/DDBJ whole genome shotgun (WGS) entry which is preliminary data.</text>
</comment>
<evidence type="ECO:0000256" key="1">
    <source>
        <dbReference type="ARBA" id="ARBA00004167"/>
    </source>
</evidence>
<evidence type="ECO:0000313" key="11">
    <source>
        <dbReference type="Proteomes" id="UP000051984"/>
    </source>
</evidence>
<dbReference type="AlphaFoldDB" id="A0A0R1EYG5"/>
<evidence type="ECO:0000256" key="7">
    <source>
        <dbReference type="SAM" id="Phobius"/>
    </source>
</evidence>
<feature type="transmembrane region" description="Helical" evidence="7">
    <location>
        <begin position="24"/>
        <end position="42"/>
    </location>
</feature>
<dbReference type="Proteomes" id="UP000051984">
    <property type="component" value="Unassembled WGS sequence"/>
</dbReference>
<dbReference type="RefSeq" id="WP_010492540.1">
    <property type="nucleotide sequence ID" value="NZ_AZCT01000015.1"/>
</dbReference>
<reference evidence="10 11" key="1">
    <citation type="journal article" date="2015" name="Genome Announc.">
        <title>Expanding the biotechnology potential of lactobacilli through comparative genomics of 213 strains and associated genera.</title>
        <authorList>
            <person name="Sun Z."/>
            <person name="Harris H.M."/>
            <person name="McCann A."/>
            <person name="Guo C."/>
            <person name="Argimon S."/>
            <person name="Zhang W."/>
            <person name="Yang X."/>
            <person name="Jeffery I.B."/>
            <person name="Cooney J.C."/>
            <person name="Kagawa T.F."/>
            <person name="Liu W."/>
            <person name="Song Y."/>
            <person name="Salvetti E."/>
            <person name="Wrobel A."/>
            <person name="Rasinkangas P."/>
            <person name="Parkhill J."/>
            <person name="Rea M.C."/>
            <person name="O'Sullivan O."/>
            <person name="Ritari J."/>
            <person name="Douillard F.P."/>
            <person name="Paul Ross R."/>
            <person name="Yang R."/>
            <person name="Briner A.E."/>
            <person name="Felis G.E."/>
            <person name="de Vos W.M."/>
            <person name="Barrangou R."/>
            <person name="Klaenhammer T.R."/>
            <person name="Caufield P.W."/>
            <person name="Cui Y."/>
            <person name="Zhang H."/>
            <person name="O'Toole P.W."/>
        </authorList>
    </citation>
    <scope>NUCLEOTIDE SEQUENCE [LARGE SCALE GENOMIC DNA]</scope>
    <source>
        <strain evidence="10 11">DSM 20178</strain>
    </source>
</reference>
<dbReference type="PATRIC" id="fig|1423816.3.peg.995"/>
<dbReference type="Gene3D" id="2.40.30.170">
    <property type="match status" value="1"/>
</dbReference>
<keyword evidence="4 7" id="KW-1133">Transmembrane helix</keyword>
<proteinExistence type="inferred from homology"/>
<evidence type="ECO:0000256" key="6">
    <source>
        <dbReference type="SAM" id="Coils"/>
    </source>
</evidence>
<dbReference type="InterPro" id="IPR058795">
    <property type="entry name" value="LcnD_C"/>
</dbReference>
<evidence type="ECO:0000259" key="9">
    <source>
        <dbReference type="Pfam" id="PF25940"/>
    </source>
</evidence>
<comment type="subcellular location">
    <subcellularLocation>
        <location evidence="1">Membrane</location>
        <topology evidence="1">Single-pass membrane protein</topology>
    </subcellularLocation>
</comment>
<evidence type="ECO:0000256" key="3">
    <source>
        <dbReference type="ARBA" id="ARBA00022692"/>
    </source>
</evidence>
<accession>A0A0R1EYG5</accession>
<dbReference type="InterPro" id="IPR050739">
    <property type="entry name" value="MFP"/>
</dbReference>
<evidence type="ECO:0000256" key="2">
    <source>
        <dbReference type="ARBA" id="ARBA00009477"/>
    </source>
</evidence>
<dbReference type="EMBL" id="AZCT01000015">
    <property type="protein sequence ID" value="KRK11671.1"/>
    <property type="molecule type" value="Genomic_DNA"/>
</dbReference>
<evidence type="ECO:0000256" key="5">
    <source>
        <dbReference type="ARBA" id="ARBA00023136"/>
    </source>
</evidence>